<name>A0A2Z7DK67_9LAMI</name>
<evidence type="ECO:0000256" key="1">
    <source>
        <dbReference type="SAM" id="MobiDB-lite"/>
    </source>
</evidence>
<dbReference type="Proteomes" id="UP000250235">
    <property type="component" value="Unassembled WGS sequence"/>
</dbReference>
<feature type="compositionally biased region" description="Polar residues" evidence="1">
    <location>
        <begin position="141"/>
        <end position="161"/>
    </location>
</feature>
<gene>
    <name evidence="2" type="ORF">F511_29185</name>
</gene>
<feature type="region of interest" description="Disordered" evidence="1">
    <location>
        <begin position="138"/>
        <end position="161"/>
    </location>
</feature>
<reference evidence="2 3" key="1">
    <citation type="journal article" date="2015" name="Proc. Natl. Acad. Sci. U.S.A.">
        <title>The resurrection genome of Boea hygrometrica: A blueprint for survival of dehydration.</title>
        <authorList>
            <person name="Xiao L."/>
            <person name="Yang G."/>
            <person name="Zhang L."/>
            <person name="Yang X."/>
            <person name="Zhao S."/>
            <person name="Ji Z."/>
            <person name="Zhou Q."/>
            <person name="Hu M."/>
            <person name="Wang Y."/>
            <person name="Chen M."/>
            <person name="Xu Y."/>
            <person name="Jin H."/>
            <person name="Xiao X."/>
            <person name="Hu G."/>
            <person name="Bao F."/>
            <person name="Hu Y."/>
            <person name="Wan P."/>
            <person name="Li L."/>
            <person name="Deng X."/>
            <person name="Kuang T."/>
            <person name="Xiang C."/>
            <person name="Zhu J.K."/>
            <person name="Oliver M.J."/>
            <person name="He Y."/>
        </authorList>
    </citation>
    <scope>NUCLEOTIDE SEQUENCE [LARGE SCALE GENOMIC DNA]</scope>
    <source>
        <strain evidence="3">cv. XS01</strain>
    </source>
</reference>
<dbReference type="AlphaFoldDB" id="A0A2Z7DK67"/>
<organism evidence="2 3">
    <name type="scientific">Dorcoceras hygrometricum</name>
    <dbReference type="NCBI Taxonomy" id="472368"/>
    <lineage>
        <taxon>Eukaryota</taxon>
        <taxon>Viridiplantae</taxon>
        <taxon>Streptophyta</taxon>
        <taxon>Embryophyta</taxon>
        <taxon>Tracheophyta</taxon>
        <taxon>Spermatophyta</taxon>
        <taxon>Magnoliopsida</taxon>
        <taxon>eudicotyledons</taxon>
        <taxon>Gunneridae</taxon>
        <taxon>Pentapetalae</taxon>
        <taxon>asterids</taxon>
        <taxon>lamiids</taxon>
        <taxon>Lamiales</taxon>
        <taxon>Gesneriaceae</taxon>
        <taxon>Didymocarpoideae</taxon>
        <taxon>Trichosporeae</taxon>
        <taxon>Loxocarpinae</taxon>
        <taxon>Dorcoceras</taxon>
    </lineage>
</organism>
<accession>A0A2Z7DK67</accession>
<sequence length="279" mass="30849">MASWTYEESAVTSHPAGTLNQQMLFAMVCPAGSYSAISRELLKLAIAKRCRLNKLIRQRFAFALKIQQMRNDGVLDLRRISSDITSSRNAKSADALCDAFCLRAKDSADGLAMIKPACTSSKNDQLAATVHPDTTALLGNPVSSISRPTTGQPAASTSRRNQQYIQTRATIDQLLICIQSQDDVPFASTSRSTSGQPVAAMKRKTRCKVNCKGATTRRRKETAVARSVVTKKRQQLSEQLLNNLLENIQPFNAINAQYGKNQWLRLSHANCLNLREQDF</sequence>
<evidence type="ECO:0000313" key="2">
    <source>
        <dbReference type="EMBL" id="KZV58324.1"/>
    </source>
</evidence>
<protein>
    <submittedName>
        <fullName evidence="2">Microtubule-associated protein 70-5</fullName>
    </submittedName>
</protein>
<proteinExistence type="predicted"/>
<keyword evidence="3" id="KW-1185">Reference proteome</keyword>
<dbReference type="EMBL" id="KQ986800">
    <property type="protein sequence ID" value="KZV58324.1"/>
    <property type="molecule type" value="Genomic_DNA"/>
</dbReference>
<evidence type="ECO:0000313" key="3">
    <source>
        <dbReference type="Proteomes" id="UP000250235"/>
    </source>
</evidence>